<organism evidence="2 3">
    <name type="scientific">Epilithonimonas mollis</name>
    <dbReference type="NCBI Taxonomy" id="216903"/>
    <lineage>
        <taxon>Bacteria</taxon>
        <taxon>Pseudomonadati</taxon>
        <taxon>Bacteroidota</taxon>
        <taxon>Flavobacteriia</taxon>
        <taxon>Flavobacteriales</taxon>
        <taxon>Weeksellaceae</taxon>
        <taxon>Chryseobacterium group</taxon>
        <taxon>Epilithonimonas</taxon>
    </lineage>
</organism>
<dbReference type="Pfam" id="PF12833">
    <property type="entry name" value="HTH_18"/>
    <property type="match status" value="1"/>
</dbReference>
<dbReference type="GO" id="GO:0043565">
    <property type="term" value="F:sequence-specific DNA binding"/>
    <property type="evidence" value="ECO:0007669"/>
    <property type="project" value="InterPro"/>
</dbReference>
<evidence type="ECO:0000313" key="2">
    <source>
        <dbReference type="EMBL" id="SHK71184.1"/>
    </source>
</evidence>
<sequence length="267" mass="32052">MEVKFYKPKNNILKKYIEGYYFFVEDKDSKIFSYLTFPNNYCILSFYRNALGEFSENRYVIRASEQENIWSSLVTKYSQPIEIIYENLVHEVTIYFKPAAINHFIDSSLLFKDYAIPEFAPFTDYKEKISEVLNEIDRDRQIELLEDHLLSHFKKKDLGITEQIIEDIENDLRQEEIAKKYDFTRQRINIIFSKNVGKSPSEYRKIHRFRNALANQKKSTNLSTLSYQSLFFDQSHFIKDFKKLTGSKPKDFFKKVDTEQENIWFFI</sequence>
<dbReference type="Gene3D" id="1.10.10.60">
    <property type="entry name" value="Homeodomain-like"/>
    <property type="match status" value="1"/>
</dbReference>
<evidence type="ECO:0000259" key="1">
    <source>
        <dbReference type="PROSITE" id="PS01124"/>
    </source>
</evidence>
<name>A0A1M6UPS1_9FLAO</name>
<accession>A0A1M6UPS1</accession>
<reference evidence="3" key="1">
    <citation type="submission" date="2016-11" db="EMBL/GenBank/DDBJ databases">
        <authorList>
            <person name="Varghese N."/>
            <person name="Submissions S."/>
        </authorList>
    </citation>
    <scope>NUCLEOTIDE SEQUENCE [LARGE SCALE GENOMIC DNA]</scope>
    <source>
        <strain evidence="3">DSM 18016</strain>
    </source>
</reference>
<dbReference type="GO" id="GO:0003700">
    <property type="term" value="F:DNA-binding transcription factor activity"/>
    <property type="evidence" value="ECO:0007669"/>
    <property type="project" value="InterPro"/>
</dbReference>
<dbReference type="STRING" id="216903.SAMN05444371_3404"/>
<keyword evidence="2" id="KW-0238">DNA-binding</keyword>
<dbReference type="Proteomes" id="UP000184498">
    <property type="component" value="Unassembled WGS sequence"/>
</dbReference>
<dbReference type="OrthoDB" id="662446at2"/>
<dbReference type="InterPro" id="IPR018060">
    <property type="entry name" value="HTH_AraC"/>
</dbReference>
<dbReference type="PROSITE" id="PS01124">
    <property type="entry name" value="HTH_ARAC_FAMILY_2"/>
    <property type="match status" value="1"/>
</dbReference>
<evidence type="ECO:0000313" key="3">
    <source>
        <dbReference type="Proteomes" id="UP000184498"/>
    </source>
</evidence>
<gene>
    <name evidence="2" type="ORF">SAMN05444371_3404</name>
</gene>
<dbReference type="AlphaFoldDB" id="A0A1M6UPS1"/>
<proteinExistence type="predicted"/>
<dbReference type="EMBL" id="FRAM01000006">
    <property type="protein sequence ID" value="SHK71184.1"/>
    <property type="molecule type" value="Genomic_DNA"/>
</dbReference>
<feature type="domain" description="HTH araC/xylS-type" evidence="1">
    <location>
        <begin position="158"/>
        <end position="255"/>
    </location>
</feature>
<dbReference type="RefSeq" id="WP_073000396.1">
    <property type="nucleotide sequence ID" value="NZ_FRAM01000006.1"/>
</dbReference>
<protein>
    <submittedName>
        <fullName evidence="2">AraC-type DNA-binding protein</fullName>
    </submittedName>
</protein>
<keyword evidence="3" id="KW-1185">Reference proteome</keyword>
<dbReference type="SMART" id="SM00342">
    <property type="entry name" value="HTH_ARAC"/>
    <property type="match status" value="1"/>
</dbReference>